<protein>
    <submittedName>
        <fullName evidence="3">Universal stress protein</fullName>
    </submittedName>
</protein>
<dbReference type="OrthoDB" id="9792500at2"/>
<dbReference type="Gene3D" id="3.40.50.620">
    <property type="entry name" value="HUPs"/>
    <property type="match status" value="1"/>
</dbReference>
<dbReference type="KEGG" id="rom:EI983_15545"/>
<dbReference type="Proteomes" id="UP000428330">
    <property type="component" value="Chromosome"/>
</dbReference>
<evidence type="ECO:0000259" key="2">
    <source>
        <dbReference type="Pfam" id="PF00582"/>
    </source>
</evidence>
<dbReference type="Pfam" id="PF00582">
    <property type="entry name" value="Usp"/>
    <property type="match status" value="1"/>
</dbReference>
<dbReference type="PRINTS" id="PR01438">
    <property type="entry name" value="UNVRSLSTRESS"/>
</dbReference>
<dbReference type="InterPro" id="IPR014729">
    <property type="entry name" value="Rossmann-like_a/b/a_fold"/>
</dbReference>
<dbReference type="RefSeq" id="WP_157708282.1">
    <property type="nucleotide sequence ID" value="NZ_CP034348.1"/>
</dbReference>
<accession>A0A6I6ITS5</accession>
<evidence type="ECO:0000313" key="3">
    <source>
        <dbReference type="EMBL" id="QGX99602.1"/>
    </source>
</evidence>
<gene>
    <name evidence="3" type="ORF">EI983_15545</name>
</gene>
<dbReference type="InterPro" id="IPR006016">
    <property type="entry name" value="UspA"/>
</dbReference>
<proteinExistence type="inferred from homology"/>
<evidence type="ECO:0000313" key="4">
    <source>
        <dbReference type="Proteomes" id="UP000428330"/>
    </source>
</evidence>
<organism evidence="3 4">
    <name type="scientific">Roseovarius faecimaris</name>
    <dbReference type="NCBI Taxonomy" id="2494550"/>
    <lineage>
        <taxon>Bacteria</taxon>
        <taxon>Pseudomonadati</taxon>
        <taxon>Pseudomonadota</taxon>
        <taxon>Alphaproteobacteria</taxon>
        <taxon>Rhodobacterales</taxon>
        <taxon>Roseobacteraceae</taxon>
        <taxon>Roseovarius</taxon>
    </lineage>
</organism>
<comment type="similarity">
    <text evidence="1">Belongs to the universal stress protein A family.</text>
</comment>
<evidence type="ECO:0000256" key="1">
    <source>
        <dbReference type="ARBA" id="ARBA00008791"/>
    </source>
</evidence>
<dbReference type="AlphaFoldDB" id="A0A6I6ITS5"/>
<dbReference type="InterPro" id="IPR006015">
    <property type="entry name" value="Universal_stress_UspA"/>
</dbReference>
<sequence>MFKRIMVPVDMATADTLTHAVDVAADLAKHYGATLGLISVSGGLQGRVSHSHERYGEKLADFAAEMGARNDIEIGSRNISVPDPSVEVDQVLLEQIEAQEVDLVVIASHQPNWTDIFVNSHGGRLARRAPVSVFVVRAGG</sequence>
<feature type="domain" description="UspA" evidence="2">
    <location>
        <begin position="1"/>
        <end position="137"/>
    </location>
</feature>
<dbReference type="CDD" id="cd00293">
    <property type="entry name" value="USP-like"/>
    <property type="match status" value="1"/>
</dbReference>
<reference evidence="4" key="1">
    <citation type="submission" date="2018-12" db="EMBL/GenBank/DDBJ databases">
        <title>Complete genome sequence of Roseovarius sp. MME-070.</title>
        <authorList>
            <person name="Nam Y.-D."/>
            <person name="Kang J."/>
            <person name="Chung W.-H."/>
            <person name="Park Y.S."/>
        </authorList>
    </citation>
    <scope>NUCLEOTIDE SEQUENCE [LARGE SCALE GENOMIC DNA]</scope>
    <source>
        <strain evidence="4">MME-070</strain>
    </source>
</reference>
<dbReference type="EMBL" id="CP034348">
    <property type="protein sequence ID" value="QGX99602.1"/>
    <property type="molecule type" value="Genomic_DNA"/>
</dbReference>
<dbReference type="SUPFAM" id="SSF52402">
    <property type="entry name" value="Adenine nucleotide alpha hydrolases-like"/>
    <property type="match status" value="1"/>
</dbReference>
<keyword evidence="4" id="KW-1185">Reference proteome</keyword>
<name>A0A6I6ITS5_9RHOB</name>